<evidence type="ECO:0000313" key="4">
    <source>
        <dbReference type="Proteomes" id="UP001236585"/>
    </source>
</evidence>
<sequence length="404" mass="44620">MTRVVHTQVCVAGGGPAGMVHALLLARAGIDVTVLEKHNDFLRDFRGDTVHPSTLRIIDQLGLIDEFLRLPHTKVRRLAFDTDGTLRTFGNFSALARLGFKQPYIALMPQWDFLDFLAEKASAYPEFTLIRNAEVTDLIFDGDRVVGVRTPDLEVRCQLVIGADGRKSAVRAAAGLQTAASNSPIDVLWFRLSWRPGDPQELVGIVRKGLMMAMIYRTDYWQIAYIMPKGENPRDGSLGEFTQRLVSVQPQLAEHVKDLHSWDDTSQLDVRVDRLEKWWRKGLLCIGDAAHAMSPVGGIGINLAVADAVAAANALCGPLRENRVTEADLAKVQRRRELPTRIIQAGQVFIQNNVIEPNLAGDLSPVRVPKIVGRGPFQYIPPILVGSGIRPERVRTPDVHAGLG</sequence>
<reference evidence="3 4" key="1">
    <citation type="journal article" date="2023" name="Microbiol. Resour. Announc.">
        <title>Complete Genome Sequence of Mycobacterium wuenschmanii, a novel Nontuberculous Mycobacterium Isolated from a captive population of Amazon Milk Frogs.</title>
        <authorList>
            <person name="Hicks J."/>
            <person name="Zeineldin M."/>
            <person name="Ward H."/>
            <person name="Wuenschmann A."/>
            <person name="Camp P."/>
            <person name="Farrell D."/>
            <person name="Lehman K."/>
            <person name="Thacker T."/>
            <person name="Cuthbert E."/>
        </authorList>
    </citation>
    <scope>NUCLEOTIDE SEQUENCE [LARGE SCALE GENOMIC DNA]</scope>
    <source>
        <strain evidence="3 4">Wuenschmanii</strain>
    </source>
</reference>
<dbReference type="NCBIfam" id="NF004834">
    <property type="entry name" value="PRK06185.1-3"/>
    <property type="match status" value="1"/>
</dbReference>
<accession>A0ABY8W0C9</accession>
<dbReference type="PRINTS" id="PR00420">
    <property type="entry name" value="RNGMNOXGNASE"/>
</dbReference>
<evidence type="ECO:0000256" key="1">
    <source>
        <dbReference type="ARBA" id="ARBA00023002"/>
    </source>
</evidence>
<organism evidence="3 4">
    <name type="scientific">Candidatus Mycobacterium wuenschmannii</name>
    <dbReference type="NCBI Taxonomy" id="3027808"/>
    <lineage>
        <taxon>Bacteria</taxon>
        <taxon>Bacillati</taxon>
        <taxon>Actinomycetota</taxon>
        <taxon>Actinomycetes</taxon>
        <taxon>Mycobacteriales</taxon>
        <taxon>Mycobacteriaceae</taxon>
        <taxon>Mycobacterium</taxon>
    </lineage>
</organism>
<dbReference type="EMBL" id="CP126981">
    <property type="protein sequence ID" value="WIM88422.1"/>
    <property type="molecule type" value="Genomic_DNA"/>
</dbReference>
<dbReference type="SUPFAM" id="SSF51905">
    <property type="entry name" value="FAD/NAD(P)-binding domain"/>
    <property type="match status" value="1"/>
</dbReference>
<dbReference type="InterPro" id="IPR002938">
    <property type="entry name" value="FAD-bd"/>
</dbReference>
<dbReference type="PANTHER" id="PTHR43476">
    <property type="entry name" value="3-(3-HYDROXY-PHENYL)PROPIONATE/3-HYDROXYCINNAMIC ACID HYDROXYLASE"/>
    <property type="match status" value="1"/>
</dbReference>
<dbReference type="Proteomes" id="UP001236585">
    <property type="component" value="Chromosome"/>
</dbReference>
<proteinExistence type="predicted"/>
<protein>
    <submittedName>
        <fullName evidence="3">FAD-dependent oxidoreductase</fullName>
    </submittedName>
</protein>
<dbReference type="PANTHER" id="PTHR43476:SF5">
    <property type="entry name" value="FAD-DEPENDENT MONOOXYGENASE"/>
    <property type="match status" value="1"/>
</dbReference>
<gene>
    <name evidence="3" type="ORF">PT015_02645</name>
</gene>
<dbReference type="Pfam" id="PF01494">
    <property type="entry name" value="FAD_binding_3"/>
    <property type="match status" value="1"/>
</dbReference>
<name>A0ABY8W0C9_9MYCO</name>
<evidence type="ECO:0000259" key="2">
    <source>
        <dbReference type="Pfam" id="PF01494"/>
    </source>
</evidence>
<dbReference type="RefSeq" id="WP_285188598.1">
    <property type="nucleotide sequence ID" value="NZ_CP126981.1"/>
</dbReference>
<dbReference type="InterPro" id="IPR050631">
    <property type="entry name" value="PheA/TfdB_FAD_monoxygenase"/>
</dbReference>
<evidence type="ECO:0000313" key="3">
    <source>
        <dbReference type="EMBL" id="WIM88422.1"/>
    </source>
</evidence>
<keyword evidence="4" id="KW-1185">Reference proteome</keyword>
<dbReference type="InterPro" id="IPR036188">
    <property type="entry name" value="FAD/NAD-bd_sf"/>
</dbReference>
<dbReference type="Gene3D" id="3.50.50.60">
    <property type="entry name" value="FAD/NAD(P)-binding domain"/>
    <property type="match status" value="2"/>
</dbReference>
<feature type="domain" description="FAD-binding" evidence="2">
    <location>
        <begin position="7"/>
        <end position="343"/>
    </location>
</feature>
<keyword evidence="1" id="KW-0560">Oxidoreductase</keyword>